<gene>
    <name evidence="3" type="primary">dpsA</name>
    <name evidence="3" type="ORF">GM661_10495</name>
</gene>
<dbReference type="Proteomes" id="UP000665020">
    <property type="component" value="Chromosome"/>
</dbReference>
<dbReference type="Gene3D" id="3.40.50.720">
    <property type="entry name" value="NAD(P)-binding Rossmann-like Domain"/>
    <property type="match status" value="1"/>
</dbReference>
<dbReference type="RefSeq" id="WP_330165251.1">
    <property type="nucleotide sequence ID" value="NZ_CP046640.1"/>
</dbReference>
<dbReference type="NCBIfam" id="NF006162">
    <property type="entry name" value="PRK08306.1"/>
    <property type="match status" value="1"/>
</dbReference>
<proteinExistence type="predicted"/>
<evidence type="ECO:0000313" key="4">
    <source>
        <dbReference type="Proteomes" id="UP000665020"/>
    </source>
</evidence>
<evidence type="ECO:0000259" key="2">
    <source>
        <dbReference type="Pfam" id="PF16924"/>
    </source>
</evidence>
<dbReference type="SUPFAM" id="SSF51735">
    <property type="entry name" value="NAD(P)-binding Rossmann-fold domains"/>
    <property type="match status" value="1"/>
</dbReference>
<reference evidence="3" key="1">
    <citation type="submission" date="2019-12" db="EMBL/GenBank/DDBJ databases">
        <authorList>
            <person name="zhang j."/>
            <person name="sun C.M."/>
        </authorList>
    </citation>
    <scope>NUCLEOTIDE SEQUENCE</scope>
    <source>
        <strain evidence="3">NS-1</strain>
    </source>
</reference>
<dbReference type="InterPro" id="IPR006140">
    <property type="entry name" value="D-isomer_DH_NAD-bd"/>
</dbReference>
<feature type="domain" description="D-isomer specific 2-hydroxyacid dehydrogenase NAD-binding" evidence="1">
    <location>
        <begin position="145"/>
        <end position="238"/>
    </location>
</feature>
<dbReference type="Pfam" id="PF16924">
    <property type="entry name" value="DpaA_N"/>
    <property type="match status" value="1"/>
</dbReference>
<organism evidence="3 4">
    <name type="scientific">Iocasia fonsfrigidae</name>
    <dbReference type="NCBI Taxonomy" id="2682810"/>
    <lineage>
        <taxon>Bacteria</taxon>
        <taxon>Bacillati</taxon>
        <taxon>Bacillota</taxon>
        <taxon>Clostridia</taxon>
        <taxon>Halanaerobiales</taxon>
        <taxon>Halanaerobiaceae</taxon>
        <taxon>Iocasia</taxon>
    </lineage>
</organism>
<sequence length="286" mass="31095">MIRIGVIGGDKREEVLIDNLAQQGFTFKVLKKNALDTKAVKYFNDLKEVISDVDAVLAPMSSTDHEGYLKSTFDNRSIKLDRNFFSLLGPQKPFIIGIARPSIKKELEFAGVNYIELARQADLAILNAIPTAEGAIKIAIEETDYTLYNSRTLVFGLGKVGLTLAWRLRMLGAESYAVTRDRKAAARGKDLGIKMFAYEELNGIISDTNILFNTVPVRIISKEIISLLKKDSVIIDLASAPGGTDFTEAEKAGIKAILALGLPGKIAPVTAGKILADILPGLLSDL</sequence>
<dbReference type="EMBL" id="CP046640">
    <property type="protein sequence ID" value="QTL98370.1"/>
    <property type="molecule type" value="Genomic_DNA"/>
</dbReference>
<dbReference type="InterPro" id="IPR036291">
    <property type="entry name" value="NAD(P)-bd_dom_sf"/>
</dbReference>
<name>A0A8A7KAU9_9FIRM</name>
<dbReference type="GO" id="GO:0051287">
    <property type="term" value="F:NAD binding"/>
    <property type="evidence" value="ECO:0007669"/>
    <property type="project" value="InterPro"/>
</dbReference>
<dbReference type="KEGG" id="ifn:GM661_10495"/>
<feature type="domain" description="Dipicolinate synthase subunit A N-terminal" evidence="2">
    <location>
        <begin position="4"/>
        <end position="118"/>
    </location>
</feature>
<dbReference type="AlphaFoldDB" id="A0A8A7KAU9"/>
<keyword evidence="4" id="KW-1185">Reference proteome</keyword>
<dbReference type="Pfam" id="PF02826">
    <property type="entry name" value="2-Hacid_dh_C"/>
    <property type="match status" value="1"/>
</dbReference>
<protein>
    <submittedName>
        <fullName evidence="3">Dipicolinate synthase subunit DpsA</fullName>
    </submittedName>
</protein>
<evidence type="ECO:0000259" key="1">
    <source>
        <dbReference type="Pfam" id="PF02826"/>
    </source>
</evidence>
<evidence type="ECO:0000313" key="3">
    <source>
        <dbReference type="EMBL" id="QTL98370.1"/>
    </source>
</evidence>
<accession>A0A8A7KAU9</accession>
<dbReference type="InterPro" id="IPR031629">
    <property type="entry name" value="DpaA_N"/>
</dbReference>